<protein>
    <submittedName>
        <fullName evidence="1">Uncharacterized protein</fullName>
    </submittedName>
</protein>
<comment type="caution">
    <text evidence="1">The sequence shown here is derived from an EMBL/GenBank/DDBJ whole genome shotgun (WGS) entry which is preliminary data.</text>
</comment>
<accession>A0A4Y2QN58</accession>
<name>A0A4Y2QN58_ARAVE</name>
<evidence type="ECO:0000313" key="1">
    <source>
        <dbReference type="EMBL" id="GBN64710.1"/>
    </source>
</evidence>
<reference evidence="1 2" key="1">
    <citation type="journal article" date="2019" name="Sci. Rep.">
        <title>Orb-weaving spider Araneus ventricosus genome elucidates the spidroin gene catalogue.</title>
        <authorList>
            <person name="Kono N."/>
            <person name="Nakamura H."/>
            <person name="Ohtoshi R."/>
            <person name="Moran D.A.P."/>
            <person name="Shinohara A."/>
            <person name="Yoshida Y."/>
            <person name="Fujiwara M."/>
            <person name="Mori M."/>
            <person name="Tomita M."/>
            <person name="Arakawa K."/>
        </authorList>
    </citation>
    <scope>NUCLEOTIDE SEQUENCE [LARGE SCALE GENOMIC DNA]</scope>
</reference>
<organism evidence="1 2">
    <name type="scientific">Araneus ventricosus</name>
    <name type="common">Orbweaver spider</name>
    <name type="synonym">Epeira ventricosa</name>
    <dbReference type="NCBI Taxonomy" id="182803"/>
    <lineage>
        <taxon>Eukaryota</taxon>
        <taxon>Metazoa</taxon>
        <taxon>Ecdysozoa</taxon>
        <taxon>Arthropoda</taxon>
        <taxon>Chelicerata</taxon>
        <taxon>Arachnida</taxon>
        <taxon>Araneae</taxon>
        <taxon>Araneomorphae</taxon>
        <taxon>Entelegynae</taxon>
        <taxon>Araneoidea</taxon>
        <taxon>Araneidae</taxon>
        <taxon>Araneus</taxon>
    </lineage>
</organism>
<dbReference type="Proteomes" id="UP000499080">
    <property type="component" value="Unassembled WGS sequence"/>
</dbReference>
<sequence length="80" mass="8884">MFIYQKPPQEIAISGVDETADFPKANDVLECDDVEDDLRVFASTPKRRPNFTEKLPDLSVVSCVTLNGNEEIALARQKSG</sequence>
<dbReference type="AlphaFoldDB" id="A0A4Y2QN58"/>
<keyword evidence="2" id="KW-1185">Reference proteome</keyword>
<evidence type="ECO:0000313" key="2">
    <source>
        <dbReference type="Proteomes" id="UP000499080"/>
    </source>
</evidence>
<dbReference type="EMBL" id="BGPR01014330">
    <property type="protein sequence ID" value="GBN64710.1"/>
    <property type="molecule type" value="Genomic_DNA"/>
</dbReference>
<proteinExistence type="predicted"/>
<gene>
    <name evidence="1" type="ORF">AVEN_254639_1</name>
</gene>